<evidence type="ECO:0000259" key="2">
    <source>
        <dbReference type="PROSITE" id="PS50240"/>
    </source>
</evidence>
<evidence type="ECO:0000313" key="3">
    <source>
        <dbReference type="EMBL" id="CAJ0943008.1"/>
    </source>
</evidence>
<dbReference type="PANTHER" id="PTHR24271">
    <property type="entry name" value="KALLIKREIN-RELATED"/>
    <property type="match status" value="1"/>
</dbReference>
<dbReference type="PROSITE" id="PS00135">
    <property type="entry name" value="TRYPSIN_SER"/>
    <property type="match status" value="1"/>
</dbReference>
<evidence type="ECO:0000256" key="1">
    <source>
        <dbReference type="ARBA" id="ARBA00023157"/>
    </source>
</evidence>
<dbReference type="Proteomes" id="UP001176940">
    <property type="component" value="Unassembled WGS sequence"/>
</dbReference>
<dbReference type="CDD" id="cd00190">
    <property type="entry name" value="Tryp_SPc"/>
    <property type="match status" value="1"/>
</dbReference>
<dbReference type="InterPro" id="IPR009003">
    <property type="entry name" value="Peptidase_S1_PA"/>
</dbReference>
<dbReference type="EMBL" id="CAUEEQ010020650">
    <property type="protein sequence ID" value="CAJ0943008.1"/>
    <property type="molecule type" value="Genomic_DNA"/>
</dbReference>
<dbReference type="Pfam" id="PF00089">
    <property type="entry name" value="Trypsin"/>
    <property type="match status" value="1"/>
</dbReference>
<name>A0ABN9LLY4_9NEOB</name>
<feature type="domain" description="Peptidase S1" evidence="2">
    <location>
        <begin position="44"/>
        <end position="187"/>
    </location>
</feature>
<organism evidence="3 4">
    <name type="scientific">Ranitomeya imitator</name>
    <name type="common">mimic poison frog</name>
    <dbReference type="NCBI Taxonomy" id="111125"/>
    <lineage>
        <taxon>Eukaryota</taxon>
        <taxon>Metazoa</taxon>
        <taxon>Chordata</taxon>
        <taxon>Craniata</taxon>
        <taxon>Vertebrata</taxon>
        <taxon>Euteleostomi</taxon>
        <taxon>Amphibia</taxon>
        <taxon>Batrachia</taxon>
        <taxon>Anura</taxon>
        <taxon>Neobatrachia</taxon>
        <taxon>Hyloidea</taxon>
        <taxon>Dendrobatidae</taxon>
        <taxon>Dendrobatinae</taxon>
        <taxon>Ranitomeya</taxon>
    </lineage>
</organism>
<proteinExistence type="predicted"/>
<dbReference type="SUPFAM" id="SSF50494">
    <property type="entry name" value="Trypsin-like serine proteases"/>
    <property type="match status" value="1"/>
</dbReference>
<evidence type="ECO:0000313" key="4">
    <source>
        <dbReference type="Proteomes" id="UP001176940"/>
    </source>
</evidence>
<dbReference type="Gene3D" id="2.40.10.10">
    <property type="entry name" value="Trypsin-like serine proteases"/>
    <property type="match status" value="1"/>
</dbReference>
<dbReference type="PANTHER" id="PTHR24271:SF52">
    <property type="entry name" value="GRANZYME K"/>
    <property type="match status" value="1"/>
</dbReference>
<dbReference type="InterPro" id="IPR033116">
    <property type="entry name" value="TRYPSIN_SER"/>
</dbReference>
<keyword evidence="1" id="KW-1015">Disulfide bond</keyword>
<dbReference type="PROSITE" id="PS50240">
    <property type="entry name" value="TRYPSIN_DOM"/>
    <property type="match status" value="1"/>
</dbReference>
<sequence>MDATCGDTSQCVANESLWRKTHPAGNFAGCVFTPKRRIAIVSDLLQLEKPAMLNEFVALLPLPKSKENITTGKICSVAGWGITDFKKKSSSDVLLEVMLAIVDNEICEEKYKKIKQRIIDSMICAKAPNKNHKADTCAGDSGGPLICDGKYVGLVSFGPKECGASDLPGVYTRLTDNYLKWIQNTIWRDYSEM</sequence>
<reference evidence="3" key="1">
    <citation type="submission" date="2023-07" db="EMBL/GenBank/DDBJ databases">
        <authorList>
            <person name="Stuckert A."/>
        </authorList>
    </citation>
    <scope>NUCLEOTIDE SEQUENCE</scope>
</reference>
<comment type="caution">
    <text evidence="3">The sequence shown here is derived from an EMBL/GenBank/DDBJ whole genome shotgun (WGS) entry which is preliminary data.</text>
</comment>
<gene>
    <name evidence="3" type="ORF">RIMI_LOCUS9802562</name>
</gene>
<keyword evidence="4" id="KW-1185">Reference proteome</keyword>
<accession>A0ABN9LLY4</accession>
<dbReference type="InterPro" id="IPR001254">
    <property type="entry name" value="Trypsin_dom"/>
</dbReference>
<protein>
    <recommendedName>
        <fullName evidence="2">Peptidase S1 domain-containing protein</fullName>
    </recommendedName>
</protein>
<dbReference type="InterPro" id="IPR043504">
    <property type="entry name" value="Peptidase_S1_PA_chymotrypsin"/>
</dbReference>
<dbReference type="SMART" id="SM00020">
    <property type="entry name" value="Tryp_SPc"/>
    <property type="match status" value="1"/>
</dbReference>